<dbReference type="InterPro" id="IPR003937">
    <property type="entry name" value="K_chnl_volt-dep_KCNQ"/>
</dbReference>
<keyword evidence="5" id="KW-0406">Ion transport</keyword>
<accession>A0ABD2QPD8</accession>
<evidence type="ECO:0000259" key="9">
    <source>
        <dbReference type="Pfam" id="PF03520"/>
    </source>
</evidence>
<organism evidence="10 11">
    <name type="scientific">Cichlidogyrus casuarinus</name>
    <dbReference type="NCBI Taxonomy" id="1844966"/>
    <lineage>
        <taxon>Eukaryota</taxon>
        <taxon>Metazoa</taxon>
        <taxon>Spiralia</taxon>
        <taxon>Lophotrochozoa</taxon>
        <taxon>Platyhelminthes</taxon>
        <taxon>Monogenea</taxon>
        <taxon>Monopisthocotylea</taxon>
        <taxon>Dactylogyridea</taxon>
        <taxon>Ancyrocephalidae</taxon>
        <taxon>Cichlidogyrus</taxon>
    </lineage>
</organism>
<evidence type="ECO:0000256" key="8">
    <source>
        <dbReference type="SAM" id="MobiDB-lite"/>
    </source>
</evidence>
<feature type="domain" description="Potassium channel voltage dependent KCNQ C-terminal" evidence="9">
    <location>
        <begin position="27"/>
        <end position="127"/>
    </location>
</feature>
<dbReference type="AlphaFoldDB" id="A0ABD2QPD8"/>
<dbReference type="PANTHER" id="PTHR47735">
    <property type="entry name" value="POTASSIUM VOLTAGE-GATED CHANNEL SUBFAMILY KQT MEMBER 4"/>
    <property type="match status" value="1"/>
</dbReference>
<keyword evidence="6" id="KW-0407">Ion channel</keyword>
<evidence type="ECO:0000313" key="10">
    <source>
        <dbReference type="EMBL" id="KAL3321007.1"/>
    </source>
</evidence>
<comment type="subcellular location">
    <subcellularLocation>
        <location evidence="1">Cell membrane</location>
        <topology evidence="1">Multi-pass membrane protein</topology>
    </subcellularLocation>
</comment>
<reference evidence="10 11" key="1">
    <citation type="submission" date="2024-11" db="EMBL/GenBank/DDBJ databases">
        <title>Adaptive evolution of stress response genes in parasites aligns with host niche diversity.</title>
        <authorList>
            <person name="Hahn C."/>
            <person name="Resl P."/>
        </authorList>
    </citation>
    <scope>NUCLEOTIDE SEQUENCE [LARGE SCALE GENOMIC DNA]</scope>
    <source>
        <strain evidence="10">EGGRZ-B1_66</strain>
        <tissue evidence="10">Body</tissue>
    </source>
</reference>
<evidence type="ECO:0000256" key="5">
    <source>
        <dbReference type="ARBA" id="ARBA00023065"/>
    </source>
</evidence>
<keyword evidence="2" id="KW-0813">Transport</keyword>
<evidence type="ECO:0000313" key="11">
    <source>
        <dbReference type="Proteomes" id="UP001626550"/>
    </source>
</evidence>
<evidence type="ECO:0000256" key="3">
    <source>
        <dbReference type="ARBA" id="ARBA00022475"/>
    </source>
</evidence>
<dbReference type="GO" id="GO:0005886">
    <property type="term" value="C:plasma membrane"/>
    <property type="evidence" value="ECO:0007669"/>
    <property type="project" value="UniProtKB-SubCell"/>
</dbReference>
<keyword evidence="4" id="KW-0630">Potassium</keyword>
<feature type="compositionally biased region" description="Polar residues" evidence="8">
    <location>
        <begin position="1"/>
        <end position="24"/>
    </location>
</feature>
<evidence type="ECO:0000256" key="7">
    <source>
        <dbReference type="ARBA" id="ARBA00034430"/>
    </source>
</evidence>
<evidence type="ECO:0000256" key="6">
    <source>
        <dbReference type="ARBA" id="ARBA00023303"/>
    </source>
</evidence>
<keyword evidence="11" id="KW-1185">Reference proteome</keyword>
<dbReference type="Gene3D" id="6.10.140.1910">
    <property type="match status" value="1"/>
</dbReference>
<comment type="catalytic activity">
    <reaction evidence="7">
        <text>K(+)(in) = K(+)(out)</text>
        <dbReference type="Rhea" id="RHEA:29463"/>
        <dbReference type="ChEBI" id="CHEBI:29103"/>
    </reaction>
</comment>
<evidence type="ECO:0000256" key="1">
    <source>
        <dbReference type="ARBA" id="ARBA00004651"/>
    </source>
</evidence>
<dbReference type="PANTHER" id="PTHR47735:SF9">
    <property type="entry name" value="POTASSIUM VOLTAGE-GATED CHANNEL SUBFAMILY KQT MEMBER 4-LIKE ISOFORM X1"/>
    <property type="match status" value="1"/>
</dbReference>
<evidence type="ECO:0000256" key="4">
    <source>
        <dbReference type="ARBA" id="ARBA00022958"/>
    </source>
</evidence>
<evidence type="ECO:0000256" key="2">
    <source>
        <dbReference type="ARBA" id="ARBA00022448"/>
    </source>
</evidence>
<sequence>MAGNLSHRSQTVPATPVNQDSNDPSPDMKNNEVFDESLHLRRGQESFANSLPGTEDCPGREDEIEYEYRQLSSSEKIAVRMIIRVQFLVAKRKFKEALRPYDVKDVIEQYSAGHLDMLSRIKSLQLR</sequence>
<dbReference type="Pfam" id="PF03520">
    <property type="entry name" value="KCNQ_channel"/>
    <property type="match status" value="1"/>
</dbReference>
<dbReference type="InterPro" id="IPR013821">
    <property type="entry name" value="K_chnl_volt-dep_KCNQ_C"/>
</dbReference>
<name>A0ABD2QPD8_9PLAT</name>
<keyword evidence="3" id="KW-0472">Membrane</keyword>
<feature type="region of interest" description="Disordered" evidence="8">
    <location>
        <begin position="1"/>
        <end position="33"/>
    </location>
</feature>
<comment type="caution">
    <text evidence="10">The sequence shown here is derived from an EMBL/GenBank/DDBJ whole genome shotgun (WGS) entry which is preliminary data.</text>
</comment>
<gene>
    <name evidence="10" type="primary">KCNQ2</name>
    <name evidence="10" type="ORF">Ciccas_000329</name>
</gene>
<keyword evidence="3" id="KW-1003">Cell membrane</keyword>
<protein>
    <submittedName>
        <fullName evidence="10">Potassium voltage-gated channel subfamily KQT member 2</fullName>
    </submittedName>
</protein>
<dbReference type="GO" id="GO:0034220">
    <property type="term" value="P:monoatomic ion transmembrane transport"/>
    <property type="evidence" value="ECO:0007669"/>
    <property type="project" value="UniProtKB-KW"/>
</dbReference>
<dbReference type="EMBL" id="JBJKFK010000016">
    <property type="protein sequence ID" value="KAL3321007.1"/>
    <property type="molecule type" value="Genomic_DNA"/>
</dbReference>
<dbReference type="Proteomes" id="UP001626550">
    <property type="component" value="Unassembled WGS sequence"/>
</dbReference>
<proteinExistence type="predicted"/>